<dbReference type="PANTHER" id="PTHR12629">
    <property type="entry name" value="DIPHOSPHOINOSITOL POLYPHOSPHATE PHOSPHOHYDROLASE"/>
    <property type="match status" value="1"/>
</dbReference>
<dbReference type="EMBL" id="JQ665880">
    <property type="protein sequence ID" value="AFJ91371.1"/>
    <property type="molecule type" value="Genomic_DNA"/>
</dbReference>
<evidence type="ECO:0000259" key="5">
    <source>
        <dbReference type="PROSITE" id="PS51462"/>
    </source>
</evidence>
<evidence type="ECO:0000256" key="4">
    <source>
        <dbReference type="ARBA" id="ARBA00022842"/>
    </source>
</evidence>
<dbReference type="Pfam" id="PF00293">
    <property type="entry name" value="NUDIX"/>
    <property type="match status" value="1"/>
</dbReference>
<dbReference type="GO" id="GO:0005737">
    <property type="term" value="C:cytoplasm"/>
    <property type="evidence" value="ECO:0007669"/>
    <property type="project" value="TreeGrafter"/>
</dbReference>
<dbReference type="AlphaFoldDB" id="I2E1K3"/>
<evidence type="ECO:0000256" key="3">
    <source>
        <dbReference type="ARBA" id="ARBA00022801"/>
    </source>
</evidence>
<keyword evidence="6" id="KW-0614">Plasmid</keyword>
<sequence length="206" mass="23358">MLGRKDGELMKLLQRELRRDVLCGFYNRFSGKDISLMTQHPNWCAAMKKADRYLARLAPHASSLMKGGAAHQIGAICYRTNETGAVEVLLITTRDSGRWTIPKGWPIKNLKPHQAAEREAWEEAGVAGKAKKRALGYFTYLKTLGDGQTTPSVVEVFRLKVDELHLEFPERGEREVAWLSPVEAARRVQEPELKGLLMRMLKQSLR</sequence>
<dbReference type="GO" id="GO:1901911">
    <property type="term" value="P:adenosine 5'-(hexahydrogen pentaphosphate) catabolic process"/>
    <property type="evidence" value="ECO:0007669"/>
    <property type="project" value="TreeGrafter"/>
</dbReference>
<evidence type="ECO:0000313" key="6">
    <source>
        <dbReference type="EMBL" id="AFJ91371.1"/>
    </source>
</evidence>
<dbReference type="GO" id="GO:0008486">
    <property type="term" value="F:diphosphoinositol-polyphosphate diphosphatase activity"/>
    <property type="evidence" value="ECO:0007669"/>
    <property type="project" value="TreeGrafter"/>
</dbReference>
<comment type="cofactor">
    <cofactor evidence="1">
        <name>Mg(2+)</name>
        <dbReference type="ChEBI" id="CHEBI:18420"/>
    </cofactor>
</comment>
<dbReference type="PROSITE" id="PS51462">
    <property type="entry name" value="NUDIX"/>
    <property type="match status" value="1"/>
</dbReference>
<organism evidence="6">
    <name type="scientific">Rhizobium meliloti</name>
    <name type="common">Ensifer meliloti</name>
    <name type="synonym">Sinorhizobium meliloti</name>
    <dbReference type="NCBI Taxonomy" id="382"/>
    <lineage>
        <taxon>Bacteria</taxon>
        <taxon>Pseudomonadati</taxon>
        <taxon>Pseudomonadota</taxon>
        <taxon>Alphaproteobacteria</taxon>
        <taxon>Hyphomicrobiales</taxon>
        <taxon>Rhizobiaceae</taxon>
        <taxon>Sinorhizobium/Ensifer group</taxon>
        <taxon>Sinorhizobium</taxon>
    </lineage>
</organism>
<keyword evidence="3 6" id="KW-0378">Hydrolase</keyword>
<dbReference type="CDD" id="cd04666">
    <property type="entry name" value="NUDIX_DIPP2_like_Nudt4"/>
    <property type="match status" value="1"/>
</dbReference>
<dbReference type="GO" id="GO:1901907">
    <property type="term" value="P:diadenosine pentaphosphate catabolic process"/>
    <property type="evidence" value="ECO:0007669"/>
    <property type="project" value="TreeGrafter"/>
</dbReference>
<dbReference type="Gene3D" id="3.90.79.10">
    <property type="entry name" value="Nucleoside Triphosphate Pyrophosphohydrolase"/>
    <property type="match status" value="1"/>
</dbReference>
<keyword evidence="4" id="KW-0460">Magnesium</keyword>
<dbReference type="GO" id="GO:0034431">
    <property type="term" value="F:bis(5'-adenosyl)-hexaphosphatase activity"/>
    <property type="evidence" value="ECO:0007669"/>
    <property type="project" value="TreeGrafter"/>
</dbReference>
<dbReference type="InterPro" id="IPR000086">
    <property type="entry name" value="NUDIX_hydrolase_dom"/>
</dbReference>
<geneLocation type="plasmid" evidence="6">
    <name>pHRC017</name>
</geneLocation>
<name>I2E1K3_RHIML</name>
<protein>
    <submittedName>
        <fullName evidence="6">MutT/NUDIX family NTP pyrophosphohydrolase</fullName>
    </submittedName>
</protein>
<dbReference type="PANTHER" id="PTHR12629:SF0">
    <property type="entry name" value="DIPHOSPHOINOSITOL-POLYPHOSPHATE DIPHOSPHATASE"/>
    <property type="match status" value="1"/>
</dbReference>
<evidence type="ECO:0000256" key="1">
    <source>
        <dbReference type="ARBA" id="ARBA00001946"/>
    </source>
</evidence>
<feature type="domain" description="Nudix hydrolase" evidence="5">
    <location>
        <begin position="70"/>
        <end position="201"/>
    </location>
</feature>
<gene>
    <name evidence="6" type="ORF">pHRC017_0223</name>
</gene>
<dbReference type="InterPro" id="IPR047198">
    <property type="entry name" value="DDP-like_NUDIX"/>
</dbReference>
<reference evidence="6" key="1">
    <citation type="journal article" date="2012" name="Mol. Plant Microbe Interact.">
        <title>Rhizobial plasmids that cause impaired symbiotic nitrogen fixation and enhanced host invasion.</title>
        <authorList>
            <person name="Crook M.B."/>
            <person name="Lindsay D.P."/>
            <person name="Biggs M.B."/>
            <person name="Bentley J.S."/>
            <person name="Price J.C."/>
            <person name="Clement S.C."/>
            <person name="Clement M.J."/>
            <person name="Long S.R."/>
            <person name="Griffitts J.S."/>
        </authorList>
    </citation>
    <scope>NUCLEOTIDE SEQUENCE</scope>
    <source>
        <strain evidence="6">C017</strain>
        <plasmid evidence="6">pHRC017</plasmid>
    </source>
</reference>
<keyword evidence="2" id="KW-0479">Metal-binding</keyword>
<dbReference type="GO" id="GO:0071543">
    <property type="term" value="P:diphosphoinositol polyphosphate metabolic process"/>
    <property type="evidence" value="ECO:0007669"/>
    <property type="project" value="TreeGrafter"/>
</dbReference>
<dbReference type="GO" id="GO:0034432">
    <property type="term" value="F:bis(5'-adenosyl)-pentaphosphatase activity"/>
    <property type="evidence" value="ECO:0007669"/>
    <property type="project" value="TreeGrafter"/>
</dbReference>
<dbReference type="GO" id="GO:1901909">
    <property type="term" value="P:diadenosine hexaphosphate catabolic process"/>
    <property type="evidence" value="ECO:0007669"/>
    <property type="project" value="TreeGrafter"/>
</dbReference>
<proteinExistence type="predicted"/>
<dbReference type="GO" id="GO:0046872">
    <property type="term" value="F:metal ion binding"/>
    <property type="evidence" value="ECO:0007669"/>
    <property type="project" value="UniProtKB-KW"/>
</dbReference>
<evidence type="ECO:0000256" key="2">
    <source>
        <dbReference type="ARBA" id="ARBA00022723"/>
    </source>
</evidence>
<dbReference type="InterPro" id="IPR015797">
    <property type="entry name" value="NUDIX_hydrolase-like_dom_sf"/>
</dbReference>
<accession>I2E1K3</accession>
<dbReference type="GO" id="GO:0000298">
    <property type="term" value="F:endopolyphosphatase activity"/>
    <property type="evidence" value="ECO:0007669"/>
    <property type="project" value="TreeGrafter"/>
</dbReference>
<dbReference type="SUPFAM" id="SSF55811">
    <property type="entry name" value="Nudix"/>
    <property type="match status" value="1"/>
</dbReference>